<evidence type="ECO:0000313" key="9">
    <source>
        <dbReference type="EMBL" id="MFI7587557.1"/>
    </source>
</evidence>
<feature type="domain" description="OmpR/PhoB-type" evidence="8">
    <location>
        <begin position="134"/>
        <end position="234"/>
    </location>
</feature>
<keyword evidence="1 5" id="KW-0597">Phosphoprotein</keyword>
<comment type="caution">
    <text evidence="9">The sequence shown here is derived from an EMBL/GenBank/DDBJ whole genome shotgun (WGS) entry which is preliminary data.</text>
</comment>
<dbReference type="InterPro" id="IPR001867">
    <property type="entry name" value="OmpR/PhoB-type_DNA-bd"/>
</dbReference>
<keyword evidence="2" id="KW-0805">Transcription regulation</keyword>
<dbReference type="SMART" id="SM00862">
    <property type="entry name" value="Trans_reg_C"/>
    <property type="match status" value="1"/>
</dbReference>
<dbReference type="InterPro" id="IPR001789">
    <property type="entry name" value="Sig_transdc_resp-reg_receiver"/>
</dbReference>
<dbReference type="InterPro" id="IPR016032">
    <property type="entry name" value="Sig_transdc_resp-reg_C-effctor"/>
</dbReference>
<accession>A0ABW8ANM4</accession>
<keyword evidence="4" id="KW-0804">Transcription</keyword>
<protein>
    <submittedName>
        <fullName evidence="9">Response regulator transcription factor</fullName>
    </submittedName>
</protein>
<dbReference type="Gene3D" id="3.40.50.2300">
    <property type="match status" value="1"/>
</dbReference>
<dbReference type="Proteomes" id="UP001612915">
    <property type="component" value="Unassembled WGS sequence"/>
</dbReference>
<dbReference type="CDD" id="cd00383">
    <property type="entry name" value="trans_reg_C"/>
    <property type="match status" value="1"/>
</dbReference>
<dbReference type="Gene3D" id="1.10.10.10">
    <property type="entry name" value="Winged helix-like DNA-binding domain superfamily/Winged helix DNA-binding domain"/>
    <property type="match status" value="1"/>
</dbReference>
<proteinExistence type="predicted"/>
<evidence type="ECO:0000259" key="7">
    <source>
        <dbReference type="PROSITE" id="PS50110"/>
    </source>
</evidence>
<evidence type="ECO:0000256" key="5">
    <source>
        <dbReference type="PROSITE-ProRule" id="PRU00169"/>
    </source>
</evidence>
<dbReference type="InterPro" id="IPR011006">
    <property type="entry name" value="CheY-like_superfamily"/>
</dbReference>
<evidence type="ECO:0000256" key="6">
    <source>
        <dbReference type="PROSITE-ProRule" id="PRU01091"/>
    </source>
</evidence>
<feature type="DNA-binding region" description="OmpR/PhoB-type" evidence="6">
    <location>
        <begin position="134"/>
        <end position="234"/>
    </location>
</feature>
<evidence type="ECO:0000259" key="8">
    <source>
        <dbReference type="PROSITE" id="PS51755"/>
    </source>
</evidence>
<organism evidence="9 10">
    <name type="scientific">Spongisporangium articulatum</name>
    <dbReference type="NCBI Taxonomy" id="3362603"/>
    <lineage>
        <taxon>Bacteria</taxon>
        <taxon>Bacillati</taxon>
        <taxon>Actinomycetota</taxon>
        <taxon>Actinomycetes</taxon>
        <taxon>Kineosporiales</taxon>
        <taxon>Kineosporiaceae</taxon>
        <taxon>Spongisporangium</taxon>
    </lineage>
</organism>
<gene>
    <name evidence="9" type="ORF">ACIB24_10835</name>
</gene>
<dbReference type="Gene3D" id="6.10.250.690">
    <property type="match status" value="1"/>
</dbReference>
<dbReference type="SUPFAM" id="SSF52172">
    <property type="entry name" value="CheY-like"/>
    <property type="match status" value="1"/>
</dbReference>
<dbReference type="PROSITE" id="PS51755">
    <property type="entry name" value="OMPR_PHOB"/>
    <property type="match status" value="1"/>
</dbReference>
<dbReference type="Pfam" id="PF00486">
    <property type="entry name" value="Trans_reg_C"/>
    <property type="match status" value="1"/>
</dbReference>
<evidence type="ECO:0000256" key="1">
    <source>
        <dbReference type="ARBA" id="ARBA00022553"/>
    </source>
</evidence>
<keyword evidence="10" id="KW-1185">Reference proteome</keyword>
<evidence type="ECO:0000256" key="4">
    <source>
        <dbReference type="ARBA" id="ARBA00023163"/>
    </source>
</evidence>
<sequence length="236" mass="25782">MGEQRILVVEDDRVIADAITRRLSSEGFAVDAVHDGLSAVERASATPYDAVVLDVMLPGLDGLEVCRRVQAERPVPVIMLTARADETDRLIGLGVGADDYLTKPFSPRELVARVRALLRRVERAALLARRPVDDGTLDLGGGLRLFVGSRRLERDGVEVHLTRTEFDLLHALARRPGHVVTREQLLADVWDWDSSAPAPGSGLRAADSHVKALRRKVGGDRIRTVHGVGYALQQAP</sequence>
<dbReference type="SUPFAM" id="SSF46894">
    <property type="entry name" value="C-terminal effector domain of the bipartite response regulators"/>
    <property type="match status" value="1"/>
</dbReference>
<feature type="domain" description="Response regulatory" evidence="7">
    <location>
        <begin position="5"/>
        <end position="118"/>
    </location>
</feature>
<dbReference type="InterPro" id="IPR036388">
    <property type="entry name" value="WH-like_DNA-bd_sf"/>
</dbReference>
<keyword evidence="3 6" id="KW-0238">DNA-binding</keyword>
<dbReference type="RefSeq" id="WP_398279475.1">
    <property type="nucleotide sequence ID" value="NZ_JBITLV010000003.1"/>
</dbReference>
<dbReference type="EMBL" id="JBITLV010000003">
    <property type="protein sequence ID" value="MFI7587557.1"/>
    <property type="molecule type" value="Genomic_DNA"/>
</dbReference>
<feature type="modified residue" description="4-aspartylphosphate" evidence="5">
    <location>
        <position position="54"/>
    </location>
</feature>
<dbReference type="PANTHER" id="PTHR48111">
    <property type="entry name" value="REGULATOR OF RPOS"/>
    <property type="match status" value="1"/>
</dbReference>
<dbReference type="Pfam" id="PF00072">
    <property type="entry name" value="Response_reg"/>
    <property type="match status" value="1"/>
</dbReference>
<dbReference type="SMART" id="SM00448">
    <property type="entry name" value="REC"/>
    <property type="match status" value="1"/>
</dbReference>
<evidence type="ECO:0000256" key="2">
    <source>
        <dbReference type="ARBA" id="ARBA00023015"/>
    </source>
</evidence>
<dbReference type="PANTHER" id="PTHR48111:SF4">
    <property type="entry name" value="DNA-BINDING DUAL TRANSCRIPTIONAL REGULATOR OMPR"/>
    <property type="match status" value="1"/>
</dbReference>
<name>A0ABW8ANM4_9ACTN</name>
<evidence type="ECO:0000256" key="3">
    <source>
        <dbReference type="ARBA" id="ARBA00023125"/>
    </source>
</evidence>
<reference evidence="9 10" key="1">
    <citation type="submission" date="2024-10" db="EMBL/GenBank/DDBJ databases">
        <title>The Natural Products Discovery Center: Release of the First 8490 Sequenced Strains for Exploring Actinobacteria Biosynthetic Diversity.</title>
        <authorList>
            <person name="Kalkreuter E."/>
            <person name="Kautsar S.A."/>
            <person name="Yang D."/>
            <person name="Bader C.D."/>
            <person name="Teijaro C.N."/>
            <person name="Fluegel L."/>
            <person name="Davis C.M."/>
            <person name="Simpson J.R."/>
            <person name="Lauterbach L."/>
            <person name="Steele A.D."/>
            <person name="Gui C."/>
            <person name="Meng S."/>
            <person name="Li G."/>
            <person name="Viehrig K."/>
            <person name="Ye F."/>
            <person name="Su P."/>
            <person name="Kiefer A.F."/>
            <person name="Nichols A."/>
            <person name="Cepeda A.J."/>
            <person name="Yan W."/>
            <person name="Fan B."/>
            <person name="Jiang Y."/>
            <person name="Adhikari A."/>
            <person name="Zheng C.-J."/>
            <person name="Schuster L."/>
            <person name="Cowan T.M."/>
            <person name="Smanski M.J."/>
            <person name="Chevrette M.G."/>
            <person name="De Carvalho L.P.S."/>
            <person name="Shen B."/>
        </authorList>
    </citation>
    <scope>NUCLEOTIDE SEQUENCE [LARGE SCALE GENOMIC DNA]</scope>
    <source>
        <strain evidence="9 10">NPDC049639</strain>
    </source>
</reference>
<evidence type="ECO:0000313" key="10">
    <source>
        <dbReference type="Proteomes" id="UP001612915"/>
    </source>
</evidence>
<dbReference type="InterPro" id="IPR039420">
    <property type="entry name" value="WalR-like"/>
</dbReference>
<dbReference type="PROSITE" id="PS50110">
    <property type="entry name" value="RESPONSE_REGULATORY"/>
    <property type="match status" value="1"/>
</dbReference>